<keyword evidence="6" id="KW-0067">ATP-binding</keyword>
<comment type="catalytic activity">
    <reaction evidence="9">
        <text>L-threonyl-[protein] + ATP = O-phospho-L-threonyl-[protein] + ADP + H(+)</text>
        <dbReference type="Rhea" id="RHEA:46608"/>
        <dbReference type="Rhea" id="RHEA-COMP:11060"/>
        <dbReference type="Rhea" id="RHEA-COMP:11605"/>
        <dbReference type="ChEBI" id="CHEBI:15378"/>
        <dbReference type="ChEBI" id="CHEBI:30013"/>
        <dbReference type="ChEBI" id="CHEBI:30616"/>
        <dbReference type="ChEBI" id="CHEBI:61977"/>
        <dbReference type="ChEBI" id="CHEBI:456216"/>
        <dbReference type="EC" id="2.7.12.2"/>
    </reaction>
</comment>
<comment type="catalytic activity">
    <reaction evidence="8">
        <text>L-seryl-[protein] + ATP = O-phospho-L-seryl-[protein] + ADP + H(+)</text>
        <dbReference type="Rhea" id="RHEA:17989"/>
        <dbReference type="Rhea" id="RHEA-COMP:9863"/>
        <dbReference type="Rhea" id="RHEA-COMP:11604"/>
        <dbReference type="ChEBI" id="CHEBI:15378"/>
        <dbReference type="ChEBI" id="CHEBI:29999"/>
        <dbReference type="ChEBI" id="CHEBI:30616"/>
        <dbReference type="ChEBI" id="CHEBI:83421"/>
        <dbReference type="ChEBI" id="CHEBI:456216"/>
        <dbReference type="EC" id="2.7.12.2"/>
    </reaction>
</comment>
<dbReference type="GO" id="GO:0004713">
    <property type="term" value="F:protein tyrosine kinase activity"/>
    <property type="evidence" value="ECO:0007669"/>
    <property type="project" value="UniProtKB-KW"/>
</dbReference>
<comment type="catalytic activity">
    <reaction evidence="10">
        <text>L-tyrosyl-[protein] + ATP = O-phospho-L-tyrosyl-[protein] + ADP + H(+)</text>
        <dbReference type="Rhea" id="RHEA:10596"/>
        <dbReference type="Rhea" id="RHEA-COMP:10136"/>
        <dbReference type="Rhea" id="RHEA-COMP:20101"/>
        <dbReference type="ChEBI" id="CHEBI:15378"/>
        <dbReference type="ChEBI" id="CHEBI:30616"/>
        <dbReference type="ChEBI" id="CHEBI:46858"/>
        <dbReference type="ChEBI" id="CHEBI:61978"/>
        <dbReference type="ChEBI" id="CHEBI:456216"/>
        <dbReference type="EC" id="2.7.12.2"/>
    </reaction>
</comment>
<evidence type="ECO:0000313" key="13">
    <source>
        <dbReference type="EMBL" id="WVZ64623.1"/>
    </source>
</evidence>
<dbReference type="Proteomes" id="UP001341281">
    <property type="component" value="Chromosome 03"/>
</dbReference>
<proteinExistence type="predicted"/>
<evidence type="ECO:0000256" key="7">
    <source>
        <dbReference type="ARBA" id="ARBA00023137"/>
    </source>
</evidence>
<keyword evidence="7" id="KW-0829">Tyrosine-protein kinase</keyword>
<sequence length="139" mass="15186">MAADVWGLGITVLELFLGRCAILGLPYDSGMLHSVQKLEEAICHREPPSVPEDAEASAELRGFVVACLQKKPGQRATVAQLLSHPFITGRDVTASRLALRDLIVDNVRFQQTCSTFDVNGIVLVQVKSVEFYMCAAQEP</sequence>
<dbReference type="SUPFAM" id="SSF56112">
    <property type="entry name" value="Protein kinase-like (PK-like)"/>
    <property type="match status" value="1"/>
</dbReference>
<protein>
    <recommendedName>
        <fullName evidence="12">Protein kinase domain-containing protein</fullName>
    </recommendedName>
</protein>
<evidence type="ECO:0000256" key="6">
    <source>
        <dbReference type="ARBA" id="ARBA00022840"/>
    </source>
</evidence>
<dbReference type="Pfam" id="PF00069">
    <property type="entry name" value="Pkinase"/>
    <property type="match status" value="1"/>
</dbReference>
<dbReference type="EMBL" id="CP144747">
    <property type="protein sequence ID" value="WVZ64623.1"/>
    <property type="molecule type" value="Genomic_DNA"/>
</dbReference>
<keyword evidence="5" id="KW-0418">Kinase</keyword>
<evidence type="ECO:0000256" key="10">
    <source>
        <dbReference type="ARBA" id="ARBA00051693"/>
    </source>
</evidence>
<dbReference type="PROSITE" id="PS50011">
    <property type="entry name" value="PROTEIN_KINASE_DOM"/>
    <property type="match status" value="1"/>
</dbReference>
<dbReference type="InterPro" id="IPR000719">
    <property type="entry name" value="Prot_kinase_dom"/>
</dbReference>
<evidence type="ECO:0000256" key="3">
    <source>
        <dbReference type="ARBA" id="ARBA00022679"/>
    </source>
</evidence>
<feature type="domain" description="Protein kinase" evidence="12">
    <location>
        <begin position="1"/>
        <end position="87"/>
    </location>
</feature>
<name>A0AAQ3T0X8_PASNO</name>
<evidence type="ECO:0000256" key="11">
    <source>
        <dbReference type="SAM" id="SignalP"/>
    </source>
</evidence>
<feature type="chain" id="PRO_5042881901" description="Protein kinase domain-containing protein" evidence="11">
    <location>
        <begin position="23"/>
        <end position="139"/>
    </location>
</feature>
<accession>A0AAQ3T0X8</accession>
<dbReference type="PANTHER" id="PTHR47238">
    <property type="entry name" value="MITOGEN-ACTIVATED PROTEIN KINASE KINASE 5"/>
    <property type="match status" value="1"/>
</dbReference>
<keyword evidence="1" id="KW-0723">Serine/threonine-protein kinase</keyword>
<evidence type="ECO:0000256" key="5">
    <source>
        <dbReference type="ARBA" id="ARBA00022777"/>
    </source>
</evidence>
<dbReference type="GO" id="GO:0004708">
    <property type="term" value="F:MAP kinase kinase activity"/>
    <property type="evidence" value="ECO:0007669"/>
    <property type="project" value="UniProtKB-EC"/>
</dbReference>
<gene>
    <name evidence="13" type="ORF">U9M48_014117</name>
</gene>
<keyword evidence="3" id="KW-0808">Transferase</keyword>
<evidence type="ECO:0000256" key="1">
    <source>
        <dbReference type="ARBA" id="ARBA00022527"/>
    </source>
</evidence>
<dbReference type="InterPro" id="IPR011009">
    <property type="entry name" value="Kinase-like_dom_sf"/>
</dbReference>
<dbReference type="AlphaFoldDB" id="A0AAQ3T0X8"/>
<dbReference type="Gene3D" id="1.10.510.10">
    <property type="entry name" value="Transferase(Phosphotransferase) domain 1"/>
    <property type="match status" value="1"/>
</dbReference>
<keyword evidence="2" id="KW-0597">Phosphoprotein</keyword>
<dbReference type="PANTHER" id="PTHR47238:SF4">
    <property type="entry name" value="MITOGEN-ACTIVATED PROTEIN KINASE KINASE 5"/>
    <property type="match status" value="1"/>
</dbReference>
<evidence type="ECO:0000256" key="8">
    <source>
        <dbReference type="ARBA" id="ARBA00049014"/>
    </source>
</evidence>
<evidence type="ECO:0000256" key="2">
    <source>
        <dbReference type="ARBA" id="ARBA00022553"/>
    </source>
</evidence>
<evidence type="ECO:0000259" key="12">
    <source>
        <dbReference type="PROSITE" id="PS50011"/>
    </source>
</evidence>
<keyword evidence="11" id="KW-0732">Signal</keyword>
<dbReference type="InterPro" id="IPR052468">
    <property type="entry name" value="Dual_spec_MAPK_kinase"/>
</dbReference>
<dbReference type="GO" id="GO:0005524">
    <property type="term" value="F:ATP binding"/>
    <property type="evidence" value="ECO:0007669"/>
    <property type="project" value="UniProtKB-KW"/>
</dbReference>
<keyword evidence="14" id="KW-1185">Reference proteome</keyword>
<evidence type="ECO:0000313" key="14">
    <source>
        <dbReference type="Proteomes" id="UP001341281"/>
    </source>
</evidence>
<evidence type="ECO:0000256" key="9">
    <source>
        <dbReference type="ARBA" id="ARBA00049299"/>
    </source>
</evidence>
<feature type="signal peptide" evidence="11">
    <location>
        <begin position="1"/>
        <end position="22"/>
    </location>
</feature>
<reference evidence="13 14" key="1">
    <citation type="submission" date="2024-02" db="EMBL/GenBank/DDBJ databases">
        <title>High-quality chromosome-scale genome assembly of Pensacola bahiagrass (Paspalum notatum Flugge var. saurae).</title>
        <authorList>
            <person name="Vega J.M."/>
            <person name="Podio M."/>
            <person name="Orjuela J."/>
            <person name="Siena L.A."/>
            <person name="Pessino S.C."/>
            <person name="Combes M.C."/>
            <person name="Mariac C."/>
            <person name="Albertini E."/>
            <person name="Pupilli F."/>
            <person name="Ortiz J.P.A."/>
            <person name="Leblanc O."/>
        </authorList>
    </citation>
    <scope>NUCLEOTIDE SEQUENCE [LARGE SCALE GENOMIC DNA]</scope>
    <source>
        <strain evidence="13">R1</strain>
        <tissue evidence="13">Leaf</tissue>
    </source>
</reference>
<evidence type="ECO:0000256" key="4">
    <source>
        <dbReference type="ARBA" id="ARBA00022741"/>
    </source>
</evidence>
<dbReference type="GO" id="GO:0004674">
    <property type="term" value="F:protein serine/threonine kinase activity"/>
    <property type="evidence" value="ECO:0007669"/>
    <property type="project" value="UniProtKB-KW"/>
</dbReference>
<keyword evidence="4" id="KW-0547">Nucleotide-binding</keyword>
<organism evidence="13 14">
    <name type="scientific">Paspalum notatum var. saurae</name>
    <dbReference type="NCBI Taxonomy" id="547442"/>
    <lineage>
        <taxon>Eukaryota</taxon>
        <taxon>Viridiplantae</taxon>
        <taxon>Streptophyta</taxon>
        <taxon>Embryophyta</taxon>
        <taxon>Tracheophyta</taxon>
        <taxon>Spermatophyta</taxon>
        <taxon>Magnoliopsida</taxon>
        <taxon>Liliopsida</taxon>
        <taxon>Poales</taxon>
        <taxon>Poaceae</taxon>
        <taxon>PACMAD clade</taxon>
        <taxon>Panicoideae</taxon>
        <taxon>Andropogonodae</taxon>
        <taxon>Paspaleae</taxon>
        <taxon>Paspalinae</taxon>
        <taxon>Paspalum</taxon>
    </lineage>
</organism>